<dbReference type="GO" id="GO:0003700">
    <property type="term" value="F:DNA-binding transcription factor activity"/>
    <property type="evidence" value="ECO:0007669"/>
    <property type="project" value="TreeGrafter"/>
</dbReference>
<protein>
    <submittedName>
        <fullName evidence="5">Transcriptional regulator</fullName>
    </submittedName>
</protein>
<reference evidence="5 6" key="1">
    <citation type="submission" date="2018-06" db="EMBL/GenBank/DDBJ databases">
        <authorList>
            <consortium name="Pathogen Informatics"/>
            <person name="Doyle S."/>
        </authorList>
    </citation>
    <scope>NUCLEOTIDE SEQUENCE [LARGE SCALE GENOMIC DNA]</scope>
    <source>
        <strain evidence="5 6">NCTC7807</strain>
    </source>
</reference>
<dbReference type="PROSITE" id="PS50977">
    <property type="entry name" value="HTH_TETR_2"/>
    <property type="match status" value="1"/>
</dbReference>
<name>A0A380MUU5_STRGR</name>
<dbReference type="Pfam" id="PF00440">
    <property type="entry name" value="TetR_N"/>
    <property type="match status" value="1"/>
</dbReference>
<dbReference type="PROSITE" id="PS01081">
    <property type="entry name" value="HTH_TETR_1"/>
    <property type="match status" value="1"/>
</dbReference>
<dbReference type="EMBL" id="UHID01000001">
    <property type="protein sequence ID" value="SUO95816.1"/>
    <property type="molecule type" value="Genomic_DNA"/>
</dbReference>
<dbReference type="InterPro" id="IPR023772">
    <property type="entry name" value="DNA-bd_HTH_TetR-type_CS"/>
</dbReference>
<dbReference type="Proteomes" id="UP000254150">
    <property type="component" value="Unassembled WGS sequence"/>
</dbReference>
<sequence>MTSAHPTPRAESRSRTGTKGVARADRERQIVRLAVEEFGVQGYARASVAAVAERAGISKPLIYTYFASKDGLAAAGAHYAGSLLVSEVEAAQTATTAEARALDTLAAIFSVMDHCRRAWTVVHDTTLPEGGAAYAAAARYRERLAEMGAVGTAEILRAAGDDDPLDHELLSAVWQHAVTAVVQWWLDHPEQTAADMSARAARMLHVVLGPRT</sequence>
<dbReference type="PANTHER" id="PTHR30055">
    <property type="entry name" value="HTH-TYPE TRANSCRIPTIONAL REGULATOR RUTR"/>
    <property type="match status" value="1"/>
</dbReference>
<dbReference type="InterPro" id="IPR001647">
    <property type="entry name" value="HTH_TetR"/>
</dbReference>
<evidence type="ECO:0000313" key="5">
    <source>
        <dbReference type="EMBL" id="SUO95816.1"/>
    </source>
</evidence>
<dbReference type="InterPro" id="IPR009057">
    <property type="entry name" value="Homeodomain-like_sf"/>
</dbReference>
<dbReference type="PANTHER" id="PTHR30055:SF226">
    <property type="entry name" value="HTH-TYPE TRANSCRIPTIONAL REGULATOR PKSA"/>
    <property type="match status" value="1"/>
</dbReference>
<organism evidence="5 6">
    <name type="scientific">Streptomyces griseus</name>
    <dbReference type="NCBI Taxonomy" id="1911"/>
    <lineage>
        <taxon>Bacteria</taxon>
        <taxon>Bacillati</taxon>
        <taxon>Actinomycetota</taxon>
        <taxon>Actinomycetes</taxon>
        <taxon>Kitasatosporales</taxon>
        <taxon>Streptomycetaceae</taxon>
        <taxon>Streptomyces</taxon>
    </lineage>
</organism>
<evidence type="ECO:0000256" key="3">
    <source>
        <dbReference type="SAM" id="MobiDB-lite"/>
    </source>
</evidence>
<evidence type="ECO:0000259" key="4">
    <source>
        <dbReference type="PROSITE" id="PS50977"/>
    </source>
</evidence>
<dbReference type="PRINTS" id="PR00455">
    <property type="entry name" value="HTHTETR"/>
</dbReference>
<dbReference type="RefSeq" id="WP_100455084.1">
    <property type="nucleotide sequence ID" value="NZ_UHID01000001.1"/>
</dbReference>
<feature type="domain" description="HTH tetR-type" evidence="4">
    <location>
        <begin position="24"/>
        <end position="84"/>
    </location>
</feature>
<keyword evidence="1 2" id="KW-0238">DNA-binding</keyword>
<evidence type="ECO:0000256" key="1">
    <source>
        <dbReference type="ARBA" id="ARBA00023125"/>
    </source>
</evidence>
<dbReference type="AlphaFoldDB" id="A0A380MUU5"/>
<dbReference type="GO" id="GO:0000976">
    <property type="term" value="F:transcription cis-regulatory region binding"/>
    <property type="evidence" value="ECO:0007669"/>
    <property type="project" value="TreeGrafter"/>
</dbReference>
<dbReference type="GeneID" id="95068230"/>
<evidence type="ECO:0000313" key="6">
    <source>
        <dbReference type="Proteomes" id="UP000254150"/>
    </source>
</evidence>
<dbReference type="Gene3D" id="1.10.357.10">
    <property type="entry name" value="Tetracycline Repressor, domain 2"/>
    <property type="match status" value="1"/>
</dbReference>
<evidence type="ECO:0000256" key="2">
    <source>
        <dbReference type="PROSITE-ProRule" id="PRU00335"/>
    </source>
</evidence>
<gene>
    <name evidence="5" type="ORF">NCTC7807_01441</name>
</gene>
<proteinExistence type="predicted"/>
<dbReference type="SUPFAM" id="SSF46689">
    <property type="entry name" value="Homeodomain-like"/>
    <property type="match status" value="1"/>
</dbReference>
<dbReference type="InterPro" id="IPR050109">
    <property type="entry name" value="HTH-type_TetR-like_transc_reg"/>
</dbReference>
<feature type="DNA-binding region" description="H-T-H motif" evidence="2">
    <location>
        <begin position="47"/>
        <end position="66"/>
    </location>
</feature>
<accession>A0A380MUU5</accession>
<feature type="region of interest" description="Disordered" evidence="3">
    <location>
        <begin position="1"/>
        <end position="23"/>
    </location>
</feature>